<dbReference type="OrthoDB" id="9795306at2"/>
<dbReference type="Proteomes" id="UP000241639">
    <property type="component" value="Unassembled WGS sequence"/>
</dbReference>
<dbReference type="Gene3D" id="3.10.180.10">
    <property type="entry name" value="2,3-Dihydroxybiphenyl 1,2-Dioxygenase, domain 1"/>
    <property type="match status" value="1"/>
</dbReference>
<dbReference type="Pfam" id="PF06983">
    <property type="entry name" value="3-dmu-9_3-mt"/>
    <property type="match status" value="1"/>
</dbReference>
<reference evidence="2 3" key="1">
    <citation type="submission" date="2018-04" db="EMBL/GenBank/DDBJ databases">
        <title>Genomic Encyclopedia of Archaeal and Bacterial Type Strains, Phase II (KMG-II): from individual species to whole genera.</title>
        <authorList>
            <person name="Goeker M."/>
        </authorList>
    </citation>
    <scope>NUCLEOTIDE SEQUENCE [LARGE SCALE GENOMIC DNA]</scope>
    <source>
        <strain evidence="2 3">DSM 45169</strain>
    </source>
</reference>
<sequence length="138" mass="15200">MSIHLIPYLMMPGNGQEVVRFYEQALDAKVLALQTYGEMPQNPDSPLPAQLNDYVGHAHLKIGESELMLSDSTDESNQAGNRVTICIATDDVEKAKKLFHALQQGGQVNHPFEKTFFSPGFGTVTDKFGVTFQIVTEG</sequence>
<dbReference type="InterPro" id="IPR028973">
    <property type="entry name" value="PhnB-like"/>
</dbReference>
<gene>
    <name evidence="2" type="ORF">C8J48_2281</name>
</gene>
<protein>
    <submittedName>
        <fullName evidence="2">PhnB protein</fullName>
    </submittedName>
</protein>
<keyword evidence="3" id="KW-1185">Reference proteome</keyword>
<dbReference type="InterPro" id="IPR029068">
    <property type="entry name" value="Glyas_Bleomycin-R_OHBP_Dase"/>
</dbReference>
<organism evidence="2 3">
    <name type="scientific">Desmospora activa DSM 45169</name>
    <dbReference type="NCBI Taxonomy" id="1121389"/>
    <lineage>
        <taxon>Bacteria</taxon>
        <taxon>Bacillati</taxon>
        <taxon>Bacillota</taxon>
        <taxon>Bacilli</taxon>
        <taxon>Bacillales</taxon>
        <taxon>Thermoactinomycetaceae</taxon>
        <taxon>Desmospora</taxon>
    </lineage>
</organism>
<dbReference type="PANTHER" id="PTHR33990">
    <property type="entry name" value="PROTEIN YJDN-RELATED"/>
    <property type="match status" value="1"/>
</dbReference>
<proteinExistence type="predicted"/>
<dbReference type="AlphaFoldDB" id="A0A2T4ZCR7"/>
<dbReference type="RefSeq" id="WP_107726800.1">
    <property type="nucleotide sequence ID" value="NZ_PZZP01000001.1"/>
</dbReference>
<dbReference type="CDD" id="cd06588">
    <property type="entry name" value="PhnB_like"/>
    <property type="match status" value="1"/>
</dbReference>
<name>A0A2T4ZCR7_9BACL</name>
<evidence type="ECO:0000313" key="2">
    <source>
        <dbReference type="EMBL" id="PTM59652.1"/>
    </source>
</evidence>
<dbReference type="SUPFAM" id="SSF54593">
    <property type="entry name" value="Glyoxalase/Bleomycin resistance protein/Dihydroxybiphenyl dioxygenase"/>
    <property type="match status" value="1"/>
</dbReference>
<dbReference type="EMBL" id="PZZP01000001">
    <property type="protein sequence ID" value="PTM59652.1"/>
    <property type="molecule type" value="Genomic_DNA"/>
</dbReference>
<feature type="domain" description="PhnB-like" evidence="1">
    <location>
        <begin position="5"/>
        <end position="135"/>
    </location>
</feature>
<dbReference type="PANTHER" id="PTHR33990:SF1">
    <property type="entry name" value="PROTEIN YJDN"/>
    <property type="match status" value="1"/>
</dbReference>
<evidence type="ECO:0000259" key="1">
    <source>
        <dbReference type="Pfam" id="PF06983"/>
    </source>
</evidence>
<accession>A0A2T4ZCR7</accession>
<evidence type="ECO:0000313" key="3">
    <source>
        <dbReference type="Proteomes" id="UP000241639"/>
    </source>
</evidence>
<comment type="caution">
    <text evidence="2">The sequence shown here is derived from an EMBL/GenBank/DDBJ whole genome shotgun (WGS) entry which is preliminary data.</text>
</comment>